<protein>
    <submittedName>
        <fullName evidence="2">Uncharacterized protein</fullName>
    </submittedName>
</protein>
<dbReference type="AlphaFoldDB" id="A0A915JGK6"/>
<name>A0A915JGK6_ROMCU</name>
<reference evidence="2" key="1">
    <citation type="submission" date="2022-11" db="UniProtKB">
        <authorList>
            <consortium name="WormBaseParasite"/>
        </authorList>
    </citation>
    <scope>IDENTIFICATION</scope>
</reference>
<evidence type="ECO:0000313" key="1">
    <source>
        <dbReference type="Proteomes" id="UP000887565"/>
    </source>
</evidence>
<keyword evidence="1" id="KW-1185">Reference proteome</keyword>
<accession>A0A915JGK6</accession>
<dbReference type="WBParaSite" id="nRc.2.0.1.t25182-RA">
    <property type="protein sequence ID" value="nRc.2.0.1.t25182-RA"/>
    <property type="gene ID" value="nRc.2.0.1.g25182"/>
</dbReference>
<organism evidence="1 2">
    <name type="scientific">Romanomermis culicivorax</name>
    <name type="common">Nematode worm</name>
    <dbReference type="NCBI Taxonomy" id="13658"/>
    <lineage>
        <taxon>Eukaryota</taxon>
        <taxon>Metazoa</taxon>
        <taxon>Ecdysozoa</taxon>
        <taxon>Nematoda</taxon>
        <taxon>Enoplea</taxon>
        <taxon>Dorylaimia</taxon>
        <taxon>Mermithida</taxon>
        <taxon>Mermithoidea</taxon>
        <taxon>Mermithidae</taxon>
        <taxon>Romanomermis</taxon>
    </lineage>
</organism>
<proteinExistence type="predicted"/>
<sequence>VKTFPVQALQCRFRQSSRLPNLQSFDSLFLNKPDDIVLASFFPEFCVGYRLVLDMMTNSISQLSTSLQNAYTMIAFGLLIIPNVDIALELWILRISAFVITVYHLHYVTCTDLIVDNQQQSMILSGRKLLLKDLSSLVKSSVTVCRCHLIDS</sequence>
<dbReference type="Proteomes" id="UP000887565">
    <property type="component" value="Unplaced"/>
</dbReference>
<evidence type="ECO:0000313" key="2">
    <source>
        <dbReference type="WBParaSite" id="nRc.2.0.1.t25182-RA"/>
    </source>
</evidence>